<name>A0A1F7W6S6_9BACT</name>
<dbReference type="InterPro" id="IPR022409">
    <property type="entry name" value="PKD/Chitinase_dom"/>
</dbReference>
<feature type="compositionally biased region" description="Acidic residues" evidence="3">
    <location>
        <begin position="129"/>
        <end position="139"/>
    </location>
</feature>
<dbReference type="InterPro" id="IPR003367">
    <property type="entry name" value="Thrombospondin_3-like_rpt"/>
</dbReference>
<dbReference type="GO" id="GO:0005509">
    <property type="term" value="F:calcium ion binding"/>
    <property type="evidence" value="ECO:0007669"/>
    <property type="project" value="InterPro"/>
</dbReference>
<feature type="region of interest" description="Disordered" evidence="3">
    <location>
        <begin position="129"/>
        <end position="201"/>
    </location>
</feature>
<keyword evidence="2" id="KW-0106">Calcium</keyword>
<dbReference type="SUPFAM" id="SSF103647">
    <property type="entry name" value="TSP type-3 repeat"/>
    <property type="match status" value="1"/>
</dbReference>
<keyword evidence="4" id="KW-1133">Transmembrane helix</keyword>
<dbReference type="PANTHER" id="PTHR10199">
    <property type="entry name" value="THROMBOSPONDIN"/>
    <property type="match status" value="1"/>
</dbReference>
<feature type="domain" description="PKD" evidence="6">
    <location>
        <begin position="298"/>
        <end position="342"/>
    </location>
</feature>
<proteinExistence type="predicted"/>
<keyword evidence="4" id="KW-0472">Membrane</keyword>
<dbReference type="SUPFAM" id="SSF49299">
    <property type="entry name" value="PKD domain"/>
    <property type="match status" value="1"/>
</dbReference>
<accession>A0A1F7W6S6</accession>
<organism evidence="7 8">
    <name type="scientific">Candidatus Uhrbacteria bacterium RIFOXYB2_FULL_57_15</name>
    <dbReference type="NCBI Taxonomy" id="1802422"/>
    <lineage>
        <taxon>Bacteria</taxon>
        <taxon>Candidatus Uhriibacteriota</taxon>
    </lineage>
</organism>
<dbReference type="PANTHER" id="PTHR10199:SF100">
    <property type="entry name" value="THROMBOSPONDIN, ISOFORM A"/>
    <property type="match status" value="1"/>
</dbReference>
<dbReference type="PROSITE" id="PS50093">
    <property type="entry name" value="PKD"/>
    <property type="match status" value="1"/>
</dbReference>
<dbReference type="CDD" id="cd00146">
    <property type="entry name" value="PKD"/>
    <property type="match status" value="1"/>
</dbReference>
<evidence type="ECO:0000256" key="4">
    <source>
        <dbReference type="SAM" id="Phobius"/>
    </source>
</evidence>
<evidence type="ECO:0000259" key="6">
    <source>
        <dbReference type="PROSITE" id="PS50093"/>
    </source>
</evidence>
<comment type="caution">
    <text evidence="7">The sequence shown here is derived from an EMBL/GenBank/DDBJ whole genome shotgun (WGS) entry which is preliminary data.</text>
</comment>
<protein>
    <recommendedName>
        <fullName evidence="6">PKD domain-containing protein</fullName>
    </recommendedName>
</protein>
<dbReference type="Pfam" id="PF02412">
    <property type="entry name" value="TSP_3"/>
    <property type="match status" value="2"/>
</dbReference>
<evidence type="ECO:0000313" key="8">
    <source>
        <dbReference type="Proteomes" id="UP000176501"/>
    </source>
</evidence>
<evidence type="ECO:0000256" key="3">
    <source>
        <dbReference type="SAM" id="MobiDB-lite"/>
    </source>
</evidence>
<evidence type="ECO:0000256" key="5">
    <source>
        <dbReference type="SAM" id="SignalP"/>
    </source>
</evidence>
<dbReference type="SMART" id="SM00089">
    <property type="entry name" value="PKD"/>
    <property type="match status" value="1"/>
</dbReference>
<feature type="compositionally biased region" description="Polar residues" evidence="3">
    <location>
        <begin position="142"/>
        <end position="151"/>
    </location>
</feature>
<dbReference type="AlphaFoldDB" id="A0A1F7W6S6"/>
<dbReference type="InterPro" id="IPR035986">
    <property type="entry name" value="PKD_dom_sf"/>
</dbReference>
<evidence type="ECO:0000256" key="1">
    <source>
        <dbReference type="ARBA" id="ARBA00022729"/>
    </source>
</evidence>
<dbReference type="InterPro" id="IPR000601">
    <property type="entry name" value="PKD_dom"/>
</dbReference>
<gene>
    <name evidence="7" type="ORF">A2304_02255</name>
</gene>
<dbReference type="InterPro" id="IPR013783">
    <property type="entry name" value="Ig-like_fold"/>
</dbReference>
<evidence type="ECO:0000256" key="2">
    <source>
        <dbReference type="ARBA" id="ARBA00022837"/>
    </source>
</evidence>
<dbReference type="GO" id="GO:0007155">
    <property type="term" value="P:cell adhesion"/>
    <property type="evidence" value="ECO:0007669"/>
    <property type="project" value="InterPro"/>
</dbReference>
<keyword evidence="1 5" id="KW-0732">Signal</keyword>
<feature type="signal peptide" evidence="5">
    <location>
        <begin position="1"/>
        <end position="19"/>
    </location>
</feature>
<feature type="compositionally biased region" description="Acidic residues" evidence="3">
    <location>
        <begin position="153"/>
        <end position="177"/>
    </location>
</feature>
<reference evidence="7 8" key="1">
    <citation type="journal article" date="2016" name="Nat. Commun.">
        <title>Thousands of microbial genomes shed light on interconnected biogeochemical processes in an aquifer system.</title>
        <authorList>
            <person name="Anantharaman K."/>
            <person name="Brown C.T."/>
            <person name="Hug L.A."/>
            <person name="Sharon I."/>
            <person name="Castelle C.J."/>
            <person name="Probst A.J."/>
            <person name="Thomas B.C."/>
            <person name="Singh A."/>
            <person name="Wilkins M.J."/>
            <person name="Karaoz U."/>
            <person name="Brodie E.L."/>
            <person name="Williams K.H."/>
            <person name="Hubbard S.S."/>
            <person name="Banfield J.F."/>
        </authorList>
    </citation>
    <scope>NUCLEOTIDE SEQUENCE [LARGE SCALE GENOMIC DNA]</scope>
</reference>
<dbReference type="InterPro" id="IPR028974">
    <property type="entry name" value="TSP_type-3_rpt"/>
</dbReference>
<dbReference type="Proteomes" id="UP000176501">
    <property type="component" value="Unassembled WGS sequence"/>
</dbReference>
<dbReference type="Gene3D" id="2.60.40.10">
    <property type="entry name" value="Immunoglobulins"/>
    <property type="match status" value="1"/>
</dbReference>
<dbReference type="Gene3D" id="4.10.1080.10">
    <property type="entry name" value="TSP type-3 repeat"/>
    <property type="match status" value="1"/>
</dbReference>
<dbReference type="Pfam" id="PF18911">
    <property type="entry name" value="PKD_4"/>
    <property type="match status" value="1"/>
</dbReference>
<feature type="transmembrane region" description="Helical" evidence="4">
    <location>
        <begin position="357"/>
        <end position="378"/>
    </location>
</feature>
<feature type="region of interest" description="Disordered" evidence="3">
    <location>
        <begin position="243"/>
        <end position="262"/>
    </location>
</feature>
<dbReference type="EMBL" id="MGFE01000020">
    <property type="protein sequence ID" value="OGL98492.1"/>
    <property type="molecule type" value="Genomic_DNA"/>
</dbReference>
<evidence type="ECO:0000313" key="7">
    <source>
        <dbReference type="EMBL" id="OGL98492.1"/>
    </source>
</evidence>
<keyword evidence="4" id="KW-0812">Transmembrane</keyword>
<feature type="chain" id="PRO_5009533308" description="PKD domain-containing protein" evidence="5">
    <location>
        <begin position="20"/>
        <end position="418"/>
    </location>
</feature>
<sequence length="418" mass="45523">MKRLFFMSLILCVPFVVHATSADLGIDQSSITFSDKLVAGSTVRIYGVITNYGDVDVAGYVSFFQGTVPIDDSQVISVRAGGVPEEVYVDFIVPNGEFNVRAEIRGTDPSDENATNDVAITRLFTPIFDDDGDGVENDTDNCPQKANATQVDTDGDLIGDACDDDDDDDGLTDDVETELGTSPISKDTDGDGVADASDAYPSDTTRSVIVPVVVEPVVVPATVVTTLEAPVVDAFQLNARDESVSEEDAVDTTDSSVDAPDTHDELSFSPRAVFSYARDSWNTFEFKAVTPEAAGYQYQWDFGDGVESSRATVRHTYSVSGDFEVSFRVVDPNGSISEDSSVIHVRFWTLQNRVVEMILAFLSLLLLIGMAMIAKLSGDRWRGSSTKRSKLIPDVVQEDERLDDEPRKKIAVRNLDNE</sequence>